<proteinExistence type="predicted"/>
<dbReference type="InterPro" id="IPR016181">
    <property type="entry name" value="Acyl_CoA_acyltransferase"/>
</dbReference>
<protein>
    <submittedName>
        <fullName evidence="2">GNAT family N-acetyltransferase</fullName>
    </submittedName>
</protein>
<evidence type="ECO:0000313" key="2">
    <source>
        <dbReference type="EMBL" id="MBU2709791.1"/>
    </source>
</evidence>
<organism evidence="2 3">
    <name type="scientific">Zooshikella harenae</name>
    <dbReference type="NCBI Taxonomy" id="2827238"/>
    <lineage>
        <taxon>Bacteria</taxon>
        <taxon>Pseudomonadati</taxon>
        <taxon>Pseudomonadota</taxon>
        <taxon>Gammaproteobacteria</taxon>
        <taxon>Oceanospirillales</taxon>
        <taxon>Zooshikellaceae</taxon>
        <taxon>Zooshikella</taxon>
    </lineage>
</organism>
<dbReference type="Proteomes" id="UP000690515">
    <property type="component" value="Unassembled WGS sequence"/>
</dbReference>
<dbReference type="CDD" id="cd04301">
    <property type="entry name" value="NAT_SF"/>
    <property type="match status" value="1"/>
</dbReference>
<dbReference type="EMBL" id="JAGSOY010000002">
    <property type="protein sequence ID" value="MBU2709791.1"/>
    <property type="molecule type" value="Genomic_DNA"/>
</dbReference>
<reference evidence="2 3" key="1">
    <citation type="submission" date="2021-04" db="EMBL/GenBank/DDBJ databases">
        <authorList>
            <person name="Pira H."/>
            <person name="Risdian C."/>
            <person name="Wink J."/>
        </authorList>
    </citation>
    <scope>NUCLEOTIDE SEQUENCE [LARGE SCALE GENOMIC DNA]</scope>
    <source>
        <strain evidence="2 3">WH53</strain>
    </source>
</reference>
<gene>
    <name evidence="2" type="ORF">KCG35_01815</name>
</gene>
<dbReference type="RefSeq" id="WP_215817951.1">
    <property type="nucleotide sequence ID" value="NZ_JAGSOY010000002.1"/>
</dbReference>
<sequence>MIIIIRDGSFEDALLIHNGVKELNHIPSVAYYLDRLSSRRYKLLIAEVSGKLAGYKLGFWDGDRSFYSWLGGVLPEFRRIGVAQKLLENQEAYLRESGAHKINVKSMNKYPGMLILLISNGYHITDVVSSSSGENKIEFAKTFME</sequence>
<dbReference type="InterPro" id="IPR000182">
    <property type="entry name" value="GNAT_dom"/>
</dbReference>
<evidence type="ECO:0000259" key="1">
    <source>
        <dbReference type="PROSITE" id="PS51186"/>
    </source>
</evidence>
<dbReference type="Gene3D" id="3.40.630.30">
    <property type="match status" value="1"/>
</dbReference>
<evidence type="ECO:0000313" key="3">
    <source>
        <dbReference type="Proteomes" id="UP000690515"/>
    </source>
</evidence>
<dbReference type="PROSITE" id="PS51186">
    <property type="entry name" value="GNAT"/>
    <property type="match status" value="1"/>
</dbReference>
<name>A0ABS5Z6W2_9GAMM</name>
<dbReference type="SUPFAM" id="SSF55729">
    <property type="entry name" value="Acyl-CoA N-acyltransferases (Nat)"/>
    <property type="match status" value="1"/>
</dbReference>
<dbReference type="Pfam" id="PF00583">
    <property type="entry name" value="Acetyltransf_1"/>
    <property type="match status" value="1"/>
</dbReference>
<feature type="domain" description="N-acetyltransferase" evidence="1">
    <location>
        <begin position="3"/>
        <end position="144"/>
    </location>
</feature>
<accession>A0ABS5Z6W2</accession>
<keyword evidence="3" id="KW-1185">Reference proteome</keyword>
<comment type="caution">
    <text evidence="2">The sequence shown here is derived from an EMBL/GenBank/DDBJ whole genome shotgun (WGS) entry which is preliminary data.</text>
</comment>